<evidence type="ECO:0000256" key="7">
    <source>
        <dbReference type="ARBA" id="ARBA00023136"/>
    </source>
</evidence>
<dbReference type="eggNOG" id="ENOG5033ITZ">
    <property type="taxonomic scope" value="Bacteria"/>
</dbReference>
<feature type="transmembrane region" description="Helical" evidence="9">
    <location>
        <begin position="81"/>
        <end position="104"/>
    </location>
</feature>
<dbReference type="Proteomes" id="UP000002785">
    <property type="component" value="Chromosome"/>
</dbReference>
<reference evidence="11" key="1">
    <citation type="submission" date="2009-10" db="EMBL/GenBank/DDBJ databases">
        <title>The genome sequence of Streptomyces sviceus strain ATCC 29083.</title>
        <authorList>
            <consortium name="The Broad Institute Genome Sequencing Platform"/>
            <consortium name="Broad Institute Microbial Sequencing Center"/>
            <person name="Fischbach M."/>
            <person name="Godfrey P."/>
            <person name="Ward D."/>
            <person name="Young S."/>
            <person name="Zeng Q."/>
            <person name="Koehrsen M."/>
            <person name="Alvarado L."/>
            <person name="Berlin A.M."/>
            <person name="Bochicchio J."/>
            <person name="Borenstein D."/>
            <person name="Chapman S.B."/>
            <person name="Chen Z."/>
            <person name="Engels R."/>
            <person name="Freedman E."/>
            <person name="Gellesch M."/>
            <person name="Goldberg J."/>
            <person name="Griggs A."/>
            <person name="Gujja S."/>
            <person name="Heilman E.R."/>
            <person name="Heiman D.I."/>
            <person name="Hepburn T.A."/>
            <person name="Howarth C."/>
            <person name="Jen D."/>
            <person name="Larson L."/>
            <person name="Lewis B."/>
            <person name="Mehta T."/>
            <person name="Park D."/>
            <person name="Pearson M."/>
            <person name="Richards J."/>
            <person name="Roberts A."/>
            <person name="Saif S."/>
            <person name="Shea T.D."/>
            <person name="Shenoy N."/>
            <person name="Sisk P."/>
            <person name="Stolte C."/>
            <person name="Sykes S.N."/>
            <person name="Thomson T."/>
            <person name="Walk T."/>
            <person name="White J."/>
            <person name="Yandava C."/>
            <person name="Straight P."/>
            <person name="Clardy J."/>
            <person name="Hung D."/>
            <person name="Kolter R."/>
            <person name="Mekalanos J."/>
            <person name="Walker S."/>
            <person name="Walsh C.T."/>
            <person name="Wieland-Brown L.C."/>
            <person name="Haas B."/>
            <person name="Nusbaum C."/>
            <person name="Birren B."/>
        </authorList>
    </citation>
    <scope>NUCLEOTIDE SEQUENCE [LARGE SCALE GENOMIC DNA]</scope>
    <source>
        <strain evidence="11">ATCC 29083</strain>
    </source>
</reference>
<organism evidence="11 12">
    <name type="scientific">Streptomyces sviceus (strain ATCC 29083 / DSM 924 / JCM 4929 / NBRC 13980 / NCIMB 11184 / NRRL 5439 / UC 5370)</name>
    <dbReference type="NCBI Taxonomy" id="463191"/>
    <lineage>
        <taxon>Bacteria</taxon>
        <taxon>Bacillati</taxon>
        <taxon>Actinomycetota</taxon>
        <taxon>Actinomycetes</taxon>
        <taxon>Kitasatosporales</taxon>
        <taxon>Streptomycetaceae</taxon>
        <taxon>Streptomyces</taxon>
    </lineage>
</organism>
<comment type="subcellular location">
    <subcellularLocation>
        <location evidence="1">Cell membrane</location>
    </subcellularLocation>
</comment>
<evidence type="ECO:0000313" key="11">
    <source>
        <dbReference type="EMBL" id="EDY54946.1"/>
    </source>
</evidence>
<evidence type="ECO:0000313" key="12">
    <source>
        <dbReference type="Proteomes" id="UP000002785"/>
    </source>
</evidence>
<evidence type="ECO:0000256" key="6">
    <source>
        <dbReference type="ARBA" id="ARBA00023118"/>
    </source>
</evidence>
<feature type="compositionally biased region" description="Basic and acidic residues" evidence="8">
    <location>
        <begin position="16"/>
        <end position="28"/>
    </location>
</feature>
<feature type="domain" description="Pycsar effector protein" evidence="10">
    <location>
        <begin position="66"/>
        <end position="217"/>
    </location>
</feature>
<protein>
    <recommendedName>
        <fullName evidence="10">Pycsar effector protein domain-containing protein</fullName>
    </recommendedName>
</protein>
<sequence>MAGGLPAREAHRPRRRTDDRDTTGDRNHHWYRTAPALPGVAAPEAPGRRAVTRGPRTPRPRADVQLLADLRGEIARADAKATVLVGVLGLTTGVLSTLVINLHWSPARLSVVAALLWWSGSALLVGSLFALLLAVTPRYGRSRWAPGLPLTYFDDIRRAARAGQLGSALVDTERAPARALRTALTENSRIAARKHFWIRIGLIACGGSALLLPLSLLVA</sequence>
<feature type="transmembrane region" description="Helical" evidence="9">
    <location>
        <begin position="196"/>
        <end position="218"/>
    </location>
</feature>
<keyword evidence="12" id="KW-1185">Reference proteome</keyword>
<dbReference type="HOGENOM" id="CLU_127702_0_0_11"/>
<keyword evidence="6" id="KW-0051">Antiviral defense</keyword>
<dbReference type="GO" id="GO:0051607">
    <property type="term" value="P:defense response to virus"/>
    <property type="evidence" value="ECO:0007669"/>
    <property type="project" value="UniProtKB-KW"/>
</dbReference>
<keyword evidence="2" id="KW-1003">Cell membrane</keyword>
<keyword evidence="3 9" id="KW-0812">Transmembrane</keyword>
<dbReference type="InterPro" id="IPR043760">
    <property type="entry name" value="PycTM_dom"/>
</dbReference>
<name>B5HQ41_STRX2</name>
<dbReference type="AlphaFoldDB" id="B5HQ41"/>
<evidence type="ECO:0000256" key="8">
    <source>
        <dbReference type="SAM" id="MobiDB-lite"/>
    </source>
</evidence>
<keyword evidence="7 9" id="KW-0472">Membrane</keyword>
<evidence type="ECO:0000256" key="4">
    <source>
        <dbReference type="ARBA" id="ARBA00022741"/>
    </source>
</evidence>
<evidence type="ECO:0000256" key="3">
    <source>
        <dbReference type="ARBA" id="ARBA00022692"/>
    </source>
</evidence>
<dbReference type="GO" id="GO:0005886">
    <property type="term" value="C:plasma membrane"/>
    <property type="evidence" value="ECO:0007669"/>
    <property type="project" value="UniProtKB-SubCell"/>
</dbReference>
<evidence type="ECO:0000256" key="1">
    <source>
        <dbReference type="ARBA" id="ARBA00004236"/>
    </source>
</evidence>
<dbReference type="GO" id="GO:0000166">
    <property type="term" value="F:nucleotide binding"/>
    <property type="evidence" value="ECO:0007669"/>
    <property type="project" value="UniProtKB-KW"/>
</dbReference>
<gene>
    <name evidence="11" type="ORF">SSEG_08680</name>
</gene>
<dbReference type="Pfam" id="PF18967">
    <property type="entry name" value="PycTM"/>
    <property type="match status" value="1"/>
</dbReference>
<evidence type="ECO:0000256" key="5">
    <source>
        <dbReference type="ARBA" id="ARBA00022989"/>
    </source>
</evidence>
<keyword evidence="5 9" id="KW-1133">Transmembrane helix</keyword>
<evidence type="ECO:0000256" key="9">
    <source>
        <dbReference type="SAM" id="Phobius"/>
    </source>
</evidence>
<proteinExistence type="predicted"/>
<evidence type="ECO:0000256" key="2">
    <source>
        <dbReference type="ARBA" id="ARBA00022475"/>
    </source>
</evidence>
<feature type="region of interest" description="Disordered" evidence="8">
    <location>
        <begin position="1"/>
        <end position="58"/>
    </location>
</feature>
<keyword evidence="4" id="KW-0547">Nucleotide-binding</keyword>
<evidence type="ECO:0000259" key="10">
    <source>
        <dbReference type="Pfam" id="PF18967"/>
    </source>
</evidence>
<dbReference type="EMBL" id="CM000951">
    <property type="protein sequence ID" value="EDY54946.1"/>
    <property type="molecule type" value="Genomic_DNA"/>
</dbReference>
<accession>B5HQ41</accession>
<feature type="transmembrane region" description="Helical" evidence="9">
    <location>
        <begin position="116"/>
        <end position="135"/>
    </location>
</feature>